<evidence type="ECO:0000259" key="1">
    <source>
        <dbReference type="Pfam" id="PF22939"/>
    </source>
</evidence>
<dbReference type="InterPro" id="IPR054471">
    <property type="entry name" value="GPIID_WHD"/>
</dbReference>
<name>A0ABR1HXT5_9HYPO</name>
<evidence type="ECO:0000313" key="3">
    <source>
        <dbReference type="Proteomes" id="UP001498421"/>
    </source>
</evidence>
<dbReference type="PANTHER" id="PTHR10039:SF15">
    <property type="entry name" value="NACHT DOMAIN-CONTAINING PROTEIN"/>
    <property type="match status" value="1"/>
</dbReference>
<proteinExistence type="predicted"/>
<organism evidence="2 3">
    <name type="scientific">Neonectria magnoliae</name>
    <dbReference type="NCBI Taxonomy" id="2732573"/>
    <lineage>
        <taxon>Eukaryota</taxon>
        <taxon>Fungi</taxon>
        <taxon>Dikarya</taxon>
        <taxon>Ascomycota</taxon>
        <taxon>Pezizomycotina</taxon>
        <taxon>Sordariomycetes</taxon>
        <taxon>Hypocreomycetidae</taxon>
        <taxon>Hypocreales</taxon>
        <taxon>Nectriaceae</taxon>
        <taxon>Neonectria</taxon>
    </lineage>
</organism>
<dbReference type="Proteomes" id="UP001498421">
    <property type="component" value="Unassembled WGS sequence"/>
</dbReference>
<accession>A0ABR1HXT5</accession>
<dbReference type="EMBL" id="JAZAVK010000072">
    <property type="protein sequence ID" value="KAK7426024.1"/>
    <property type="molecule type" value="Genomic_DNA"/>
</dbReference>
<dbReference type="PANTHER" id="PTHR10039">
    <property type="entry name" value="AMELOGENIN"/>
    <property type="match status" value="1"/>
</dbReference>
<gene>
    <name evidence="2" type="ORF">QQZ08_007472</name>
</gene>
<evidence type="ECO:0000313" key="2">
    <source>
        <dbReference type="EMBL" id="KAK7426024.1"/>
    </source>
</evidence>
<dbReference type="Pfam" id="PF22939">
    <property type="entry name" value="WHD_GPIID"/>
    <property type="match status" value="1"/>
</dbReference>
<feature type="domain" description="GPI inositol-deacylase winged helix" evidence="1">
    <location>
        <begin position="81"/>
        <end position="153"/>
    </location>
</feature>
<reference evidence="2 3" key="1">
    <citation type="journal article" date="2025" name="Microbiol. Resour. Announc.">
        <title>Draft genome sequences for Neonectria magnoliae and Neonectria punicea, canker pathogens of Liriodendron tulipifera and Acer saccharum in West Virginia.</title>
        <authorList>
            <person name="Petronek H.M."/>
            <person name="Kasson M.T."/>
            <person name="Metheny A.M."/>
            <person name="Stauder C.M."/>
            <person name="Lovett B."/>
            <person name="Lynch S.C."/>
            <person name="Garnas J.R."/>
            <person name="Kasson L.R."/>
            <person name="Stajich J.E."/>
        </authorList>
    </citation>
    <scope>NUCLEOTIDE SEQUENCE [LARGE SCALE GENOMIC DNA]</scope>
    <source>
        <strain evidence="2 3">NRRL 64651</strain>
    </source>
</reference>
<comment type="caution">
    <text evidence="2">The sequence shown here is derived from an EMBL/GenBank/DDBJ whole genome shotgun (WGS) entry which is preliminary data.</text>
</comment>
<keyword evidence="3" id="KW-1185">Reference proteome</keyword>
<protein>
    <recommendedName>
        <fullName evidence="1">GPI inositol-deacylase winged helix domain-containing protein</fullName>
    </recommendedName>
</protein>
<sequence length="154" mass="17243">MMGKFKRSMTLEIKASEYDVGRYVNSHLSLLPSFVGRNLALQEEINTGIINAVKGMLPTGCEAYDHADHDAMTRIHGQVQDQQQLATQVLSWITRAKRQLTMSELQHALAVEPDDEPELDQDCLPDIEDMISVCAGSVTVDEESNIIRLVHYTT</sequence>